<sequence>MKLFSSLVSSLILSLALAGAAGAAEVVNINTADAATIDRVLVNVGPAKAQAIVEYRKAHGAFRSVDQLALVKGIGLKTVEKNRDRITVGNLRPAAAQLVPRAAQPSPAAKPALLAPVARR</sequence>
<dbReference type="PANTHER" id="PTHR21180">
    <property type="entry name" value="ENDONUCLEASE/EXONUCLEASE/PHOSPHATASE FAMILY DOMAIN-CONTAINING PROTEIN 1"/>
    <property type="match status" value="1"/>
</dbReference>
<dbReference type="EMBL" id="FQUK01000011">
    <property type="protein sequence ID" value="SHE69452.1"/>
    <property type="molecule type" value="Genomic_DNA"/>
</dbReference>
<protein>
    <submittedName>
        <fullName evidence="2">Competence protein ComEA</fullName>
    </submittedName>
</protein>
<dbReference type="RefSeq" id="WP_072755478.1">
    <property type="nucleotide sequence ID" value="NZ_FQUK01000011.1"/>
</dbReference>
<keyword evidence="1" id="KW-0732">Signal</keyword>
<evidence type="ECO:0000256" key="1">
    <source>
        <dbReference type="SAM" id="SignalP"/>
    </source>
</evidence>
<organism evidence="2 3">
    <name type="scientific">Thermomonas hydrothermalis</name>
    <dbReference type="NCBI Taxonomy" id="213588"/>
    <lineage>
        <taxon>Bacteria</taxon>
        <taxon>Pseudomonadati</taxon>
        <taxon>Pseudomonadota</taxon>
        <taxon>Gammaproteobacteria</taxon>
        <taxon>Lysobacterales</taxon>
        <taxon>Lysobacteraceae</taxon>
        <taxon>Thermomonas</taxon>
    </lineage>
</organism>
<proteinExistence type="predicted"/>
<feature type="chain" id="PRO_5011957051" evidence="1">
    <location>
        <begin position="24"/>
        <end position="120"/>
    </location>
</feature>
<dbReference type="OrthoDB" id="7510573at2"/>
<feature type="signal peptide" evidence="1">
    <location>
        <begin position="1"/>
        <end position="23"/>
    </location>
</feature>
<keyword evidence="3" id="KW-1185">Reference proteome</keyword>
<dbReference type="InterPro" id="IPR004509">
    <property type="entry name" value="Competence_ComEA_HhH"/>
</dbReference>
<dbReference type="AlphaFoldDB" id="A0A1M4VKU6"/>
<dbReference type="Gene3D" id="1.10.150.280">
    <property type="entry name" value="AF1531-like domain"/>
    <property type="match status" value="1"/>
</dbReference>
<dbReference type="GO" id="GO:0015628">
    <property type="term" value="P:protein secretion by the type II secretion system"/>
    <property type="evidence" value="ECO:0007669"/>
    <property type="project" value="TreeGrafter"/>
</dbReference>
<dbReference type="InterPro" id="IPR051675">
    <property type="entry name" value="Endo/Exo/Phosphatase_dom_1"/>
</dbReference>
<accession>A0A1M4VKU6</accession>
<name>A0A1M4VKU6_9GAMM</name>
<dbReference type="SUPFAM" id="SSF47781">
    <property type="entry name" value="RuvA domain 2-like"/>
    <property type="match status" value="1"/>
</dbReference>
<dbReference type="NCBIfam" id="TIGR00426">
    <property type="entry name" value="competence protein ComEA helix-hairpin-helix repeat region"/>
    <property type="match status" value="1"/>
</dbReference>
<reference evidence="3" key="1">
    <citation type="submission" date="2016-11" db="EMBL/GenBank/DDBJ databases">
        <authorList>
            <person name="Varghese N."/>
            <person name="Submissions S."/>
        </authorList>
    </citation>
    <scope>NUCLEOTIDE SEQUENCE [LARGE SCALE GENOMIC DNA]</scope>
    <source>
        <strain evidence="3">DSM 14834</strain>
    </source>
</reference>
<dbReference type="Proteomes" id="UP000242857">
    <property type="component" value="Unassembled WGS sequence"/>
</dbReference>
<evidence type="ECO:0000313" key="2">
    <source>
        <dbReference type="EMBL" id="SHE69452.1"/>
    </source>
</evidence>
<dbReference type="STRING" id="213588.SAMN02745204_00963"/>
<dbReference type="Pfam" id="PF12836">
    <property type="entry name" value="HHH_3"/>
    <property type="match status" value="1"/>
</dbReference>
<dbReference type="GO" id="GO:0015627">
    <property type="term" value="C:type II protein secretion system complex"/>
    <property type="evidence" value="ECO:0007669"/>
    <property type="project" value="TreeGrafter"/>
</dbReference>
<evidence type="ECO:0000313" key="3">
    <source>
        <dbReference type="Proteomes" id="UP000242857"/>
    </source>
</evidence>
<dbReference type="InterPro" id="IPR010994">
    <property type="entry name" value="RuvA_2-like"/>
</dbReference>
<gene>
    <name evidence="2" type="ORF">SAMN02745204_00963</name>
</gene>
<dbReference type="PANTHER" id="PTHR21180:SF32">
    <property type="entry name" value="ENDONUCLEASE_EXONUCLEASE_PHOSPHATASE FAMILY DOMAIN-CONTAINING PROTEIN 1"/>
    <property type="match status" value="1"/>
</dbReference>